<dbReference type="PANTHER" id="PTHR47619:SF1">
    <property type="entry name" value="EXODEOXYRIBONUCLEASE WALJ"/>
    <property type="match status" value="1"/>
</dbReference>
<sequence length="238" mass="26911">MLEVTAIASGSTGNAYLLDDGAGHKLLLECGVPFQKLLQALNFNLIQLSGCLLTHEHKDHSKAVDDLLKHSVRVYTSKGTARALGIDDHWNYKAATELLEQRIDGAWTVVPLKAEHDAAEPFIYLIWSRFADAHILFATDTYYIRYKMPEDLTHILIEANYSMEHLNENIADGIVEAARKPRILHSHMNLDTLKEFIKANRFPNLQAVYLIHMSNDNAEEERMVKEVEELTGVPVTAF</sequence>
<reference evidence="3" key="1">
    <citation type="submission" date="2016-10" db="EMBL/GenBank/DDBJ databases">
        <authorList>
            <person name="Varghese N."/>
            <person name="Submissions S."/>
        </authorList>
    </citation>
    <scope>NUCLEOTIDE SEQUENCE [LARGE SCALE GENOMIC DNA]</scope>
    <source>
        <strain evidence="3">DSM 11005</strain>
    </source>
</reference>
<name>A0A1G6M3E2_9FIRM</name>
<proteinExistence type="predicted"/>
<dbReference type="SMART" id="SM00849">
    <property type="entry name" value="Lactamase_B"/>
    <property type="match status" value="1"/>
</dbReference>
<feature type="domain" description="Metallo-beta-lactamase" evidence="1">
    <location>
        <begin position="12"/>
        <end position="187"/>
    </location>
</feature>
<evidence type="ECO:0000313" key="2">
    <source>
        <dbReference type="EMBL" id="SDC49867.1"/>
    </source>
</evidence>
<protein>
    <submittedName>
        <fullName evidence="2">Phosphoribosyl 1,2-cyclic phosphodiesterase</fullName>
    </submittedName>
</protein>
<accession>A0A1G6M3E2</accession>
<dbReference type="InterPro" id="IPR036866">
    <property type="entry name" value="RibonucZ/Hydroxyglut_hydro"/>
</dbReference>
<dbReference type="InterPro" id="IPR001279">
    <property type="entry name" value="Metallo-B-lactamas"/>
</dbReference>
<dbReference type="RefSeq" id="WP_093730463.1">
    <property type="nucleotide sequence ID" value="NZ_FMYW01000008.1"/>
</dbReference>
<dbReference type="OrthoDB" id="1846420at2"/>
<dbReference type="InterPro" id="IPR052533">
    <property type="entry name" value="WalJ/YycJ-like"/>
</dbReference>
<evidence type="ECO:0000313" key="3">
    <source>
        <dbReference type="Proteomes" id="UP000198943"/>
    </source>
</evidence>
<dbReference type="EMBL" id="FMYW01000008">
    <property type="protein sequence ID" value="SDC49867.1"/>
    <property type="molecule type" value="Genomic_DNA"/>
</dbReference>
<dbReference type="AlphaFoldDB" id="A0A1G6M3E2"/>
<dbReference type="Pfam" id="PF23023">
    <property type="entry name" value="Anti-Pycsar_Apyc1"/>
    <property type="match status" value="1"/>
</dbReference>
<dbReference type="PANTHER" id="PTHR47619">
    <property type="entry name" value="METALLO-HYDROLASE YYCJ-RELATED"/>
    <property type="match status" value="1"/>
</dbReference>
<organism evidence="2 3">
    <name type="scientific">Succiniclasticum ruminis</name>
    <dbReference type="NCBI Taxonomy" id="40841"/>
    <lineage>
        <taxon>Bacteria</taxon>
        <taxon>Bacillati</taxon>
        <taxon>Bacillota</taxon>
        <taxon>Negativicutes</taxon>
        <taxon>Acidaminococcales</taxon>
        <taxon>Acidaminococcaceae</taxon>
        <taxon>Succiniclasticum</taxon>
    </lineage>
</organism>
<keyword evidence="3" id="KW-1185">Reference proteome</keyword>
<dbReference type="Gene3D" id="3.60.15.10">
    <property type="entry name" value="Ribonuclease Z/Hydroxyacylglutathione hydrolase-like"/>
    <property type="match status" value="1"/>
</dbReference>
<gene>
    <name evidence="2" type="ORF">SAMN04487864_108150</name>
</gene>
<dbReference type="SUPFAM" id="SSF56281">
    <property type="entry name" value="Metallo-hydrolase/oxidoreductase"/>
    <property type="match status" value="1"/>
</dbReference>
<dbReference type="Proteomes" id="UP000198943">
    <property type="component" value="Unassembled WGS sequence"/>
</dbReference>
<evidence type="ECO:0000259" key="1">
    <source>
        <dbReference type="SMART" id="SM00849"/>
    </source>
</evidence>